<keyword evidence="2" id="KW-1185">Reference proteome</keyword>
<protein>
    <recommendedName>
        <fullName evidence="3">Zf-HC2 domain-containing protein</fullName>
    </recommendedName>
</protein>
<accession>A0ABW1EKL3</accession>
<gene>
    <name evidence="1" type="ORF">ACFPT7_20850</name>
</gene>
<dbReference type="Proteomes" id="UP001596091">
    <property type="component" value="Unassembled WGS sequence"/>
</dbReference>
<dbReference type="EMBL" id="JBHSPH010000010">
    <property type="protein sequence ID" value="MFC5864770.1"/>
    <property type="molecule type" value="Genomic_DNA"/>
</dbReference>
<evidence type="ECO:0000313" key="2">
    <source>
        <dbReference type="Proteomes" id="UP001596091"/>
    </source>
</evidence>
<name>A0ABW1EKL3_9BACT</name>
<evidence type="ECO:0008006" key="3">
    <source>
        <dbReference type="Google" id="ProtNLM"/>
    </source>
</evidence>
<sequence length="269" mass="30177">MKHLNEEELVELYYESRDAQADEQGSNLHMNHVLAEKHMQQCEACATAYDGLARVLASAEGEPVPERGAEYGAQVWQAIRSSLPVYEPKRRHIWAMWPRWAYAMAGILLLAGTFYAGKIWERTHTTTVAQNARQGRERVVLFVLDGHLDRSERLLVQLSHAADDPGAKSETVSLPLQSEARQLLADNRLYRQSVAQAKDPLLAGALDHLERVLVEVANSPDDLSTADVEQMEKELNTDGLLFEIRVLRARVADQAKERSGAIDRGRTTL</sequence>
<dbReference type="RefSeq" id="WP_263332579.1">
    <property type="nucleotide sequence ID" value="NZ_JAGSYH010000001.1"/>
</dbReference>
<evidence type="ECO:0000313" key="1">
    <source>
        <dbReference type="EMBL" id="MFC5864770.1"/>
    </source>
</evidence>
<proteinExistence type="predicted"/>
<comment type="caution">
    <text evidence="1">The sequence shown here is derived from an EMBL/GenBank/DDBJ whole genome shotgun (WGS) entry which is preliminary data.</text>
</comment>
<organism evidence="1 2">
    <name type="scientific">Acidicapsa dinghuensis</name>
    <dbReference type="NCBI Taxonomy" id="2218256"/>
    <lineage>
        <taxon>Bacteria</taxon>
        <taxon>Pseudomonadati</taxon>
        <taxon>Acidobacteriota</taxon>
        <taxon>Terriglobia</taxon>
        <taxon>Terriglobales</taxon>
        <taxon>Acidobacteriaceae</taxon>
        <taxon>Acidicapsa</taxon>
    </lineage>
</organism>
<reference evidence="2" key="1">
    <citation type="journal article" date="2019" name="Int. J. Syst. Evol. Microbiol.">
        <title>The Global Catalogue of Microorganisms (GCM) 10K type strain sequencing project: providing services to taxonomists for standard genome sequencing and annotation.</title>
        <authorList>
            <consortium name="The Broad Institute Genomics Platform"/>
            <consortium name="The Broad Institute Genome Sequencing Center for Infectious Disease"/>
            <person name="Wu L."/>
            <person name="Ma J."/>
        </authorList>
    </citation>
    <scope>NUCLEOTIDE SEQUENCE [LARGE SCALE GENOMIC DNA]</scope>
    <source>
        <strain evidence="2">JCM 4087</strain>
    </source>
</reference>